<gene>
    <name evidence="1" type="ORF">LCGC14_1934340</name>
</gene>
<accession>A0A0F9GAI5</accession>
<sequence length="136" mass="14801">MKTRQLSYEIFDGLPRMMYVTPKSATFSFLGLQTGVVYPIEAYISDVANANVRFDSGGGASATSAEFWTPPENVQLRDFAQVVGPTVAFKLRLSINGVNAPGLLRFEMHLSTLSFRPPLSLVVPAGGRFSAVQLID</sequence>
<protein>
    <submittedName>
        <fullName evidence="1">Uncharacterized protein</fullName>
    </submittedName>
</protein>
<reference evidence="1" key="1">
    <citation type="journal article" date="2015" name="Nature">
        <title>Complex archaea that bridge the gap between prokaryotes and eukaryotes.</title>
        <authorList>
            <person name="Spang A."/>
            <person name="Saw J.H."/>
            <person name="Jorgensen S.L."/>
            <person name="Zaremba-Niedzwiedzka K."/>
            <person name="Martijn J."/>
            <person name="Lind A.E."/>
            <person name="van Eijk R."/>
            <person name="Schleper C."/>
            <person name="Guy L."/>
            <person name="Ettema T.J."/>
        </authorList>
    </citation>
    <scope>NUCLEOTIDE SEQUENCE</scope>
</reference>
<organism evidence="1">
    <name type="scientific">marine sediment metagenome</name>
    <dbReference type="NCBI Taxonomy" id="412755"/>
    <lineage>
        <taxon>unclassified sequences</taxon>
        <taxon>metagenomes</taxon>
        <taxon>ecological metagenomes</taxon>
    </lineage>
</organism>
<comment type="caution">
    <text evidence="1">The sequence shown here is derived from an EMBL/GenBank/DDBJ whole genome shotgun (WGS) entry which is preliminary data.</text>
</comment>
<dbReference type="EMBL" id="LAZR01020824">
    <property type="protein sequence ID" value="KKL87476.1"/>
    <property type="molecule type" value="Genomic_DNA"/>
</dbReference>
<proteinExistence type="predicted"/>
<evidence type="ECO:0000313" key="1">
    <source>
        <dbReference type="EMBL" id="KKL87476.1"/>
    </source>
</evidence>
<name>A0A0F9GAI5_9ZZZZ</name>
<dbReference type="AlphaFoldDB" id="A0A0F9GAI5"/>